<reference evidence="2 3" key="1">
    <citation type="submission" date="2020-01" db="EMBL/GenBank/DDBJ databases">
        <title>Insect and environment-associated Actinomycetes.</title>
        <authorList>
            <person name="Currrie C."/>
            <person name="Chevrette M."/>
            <person name="Carlson C."/>
            <person name="Stubbendieck R."/>
            <person name="Wendt-Pienkowski E."/>
        </authorList>
    </citation>
    <scope>NUCLEOTIDE SEQUENCE [LARGE SCALE GENOMIC DNA]</scope>
    <source>
        <strain evidence="2 3">SID10258</strain>
    </source>
</reference>
<dbReference type="RefSeq" id="WP_163061797.1">
    <property type="nucleotide sequence ID" value="NZ_JAAGLI010000914.1"/>
</dbReference>
<dbReference type="Proteomes" id="UP000475532">
    <property type="component" value="Unassembled WGS sequence"/>
</dbReference>
<protein>
    <submittedName>
        <fullName evidence="2">ParB N-terminal domain-containing protein</fullName>
    </submittedName>
</protein>
<dbReference type="EMBL" id="JAAGLI010000914">
    <property type="protein sequence ID" value="NEA27372.1"/>
    <property type="molecule type" value="Genomic_DNA"/>
</dbReference>
<evidence type="ECO:0000313" key="3">
    <source>
        <dbReference type="Proteomes" id="UP000475532"/>
    </source>
</evidence>
<sequence length="330" mass="36136">MNDVGESLEDRLEDQEVHEVPIAKLLPADSPRTATDHGHVRALSEAGDALPPIIIDRATLRVVDGMHRLRAAQRRSAETIAARYFDGDESAAFVLAVKLNSEHGLPLTLAERKNAALRIMNYHPEWSDRAIAAIAGLSDKTVGAIRRNAGSSLPRLDGRIGRDNEYHPLNPREGRLRASELFAANPAASTRDVAKLAGISATTAKDVRKRLLNGEDPVPPRQRFADPVIEPVIGGRAPVPSKHPIRAPQARDRKYAIDRLKADPSLRFSESGRTLLRWLEVTANHADQLDTIASNLPGHCAQIVAELARQCSADWQRFAAAIEHRIDAVS</sequence>
<accession>A0A6L9QR21</accession>
<organism evidence="2 3">
    <name type="scientific">Actinomadura bangladeshensis</name>
    <dbReference type="NCBI Taxonomy" id="453573"/>
    <lineage>
        <taxon>Bacteria</taxon>
        <taxon>Bacillati</taxon>
        <taxon>Actinomycetota</taxon>
        <taxon>Actinomycetes</taxon>
        <taxon>Streptosporangiales</taxon>
        <taxon>Thermomonosporaceae</taxon>
        <taxon>Actinomadura</taxon>
    </lineage>
</organism>
<dbReference type="InterPro" id="IPR036086">
    <property type="entry name" value="ParB/Sulfiredoxin_sf"/>
</dbReference>
<feature type="domain" description="ParB-like N-terminal" evidence="1">
    <location>
        <begin position="18"/>
        <end position="101"/>
    </location>
</feature>
<dbReference type="AlphaFoldDB" id="A0A6L9QR21"/>
<comment type="caution">
    <text evidence="2">The sequence shown here is derived from an EMBL/GenBank/DDBJ whole genome shotgun (WGS) entry which is preliminary data.</text>
</comment>
<dbReference type="SUPFAM" id="SSF110849">
    <property type="entry name" value="ParB/Sulfiredoxin"/>
    <property type="match status" value="1"/>
</dbReference>
<proteinExistence type="predicted"/>
<name>A0A6L9QR21_9ACTN</name>
<evidence type="ECO:0000313" key="2">
    <source>
        <dbReference type="EMBL" id="NEA27372.1"/>
    </source>
</evidence>
<dbReference type="Pfam" id="PF02195">
    <property type="entry name" value="ParB_N"/>
    <property type="match status" value="1"/>
</dbReference>
<dbReference type="SMART" id="SM00470">
    <property type="entry name" value="ParB"/>
    <property type="match status" value="1"/>
</dbReference>
<gene>
    <name evidence="2" type="ORF">G3I70_33480</name>
</gene>
<dbReference type="InterPro" id="IPR003115">
    <property type="entry name" value="ParB_N"/>
</dbReference>
<evidence type="ECO:0000259" key="1">
    <source>
        <dbReference type="SMART" id="SM00470"/>
    </source>
</evidence>
<dbReference type="Gene3D" id="3.90.1530.10">
    <property type="entry name" value="Conserved hypothetical protein from pyrococcus furiosus pfu- 392566-001, ParB domain"/>
    <property type="match status" value="1"/>
</dbReference>